<comment type="similarity">
    <text evidence="1">Belongs to the metallo-beta-lactamase superfamily.</text>
</comment>
<dbReference type="OrthoDB" id="5443440at2"/>
<accession>G7URP7</accession>
<dbReference type="PANTHER" id="PTHR42978:SF6">
    <property type="entry name" value="QUORUM-QUENCHING LACTONASE YTNP-RELATED"/>
    <property type="match status" value="1"/>
</dbReference>
<dbReference type="HOGENOM" id="CLU_056519_2_0_6"/>
<evidence type="ECO:0000256" key="4">
    <source>
        <dbReference type="ARBA" id="ARBA00022833"/>
    </source>
</evidence>
<dbReference type="Gene3D" id="3.60.15.10">
    <property type="entry name" value="Ribonuclease Z/Hydroxyacylglutathione hydrolase-like"/>
    <property type="match status" value="1"/>
</dbReference>
<evidence type="ECO:0000259" key="5">
    <source>
        <dbReference type="SMART" id="SM00849"/>
    </source>
</evidence>
<dbReference type="PANTHER" id="PTHR42978">
    <property type="entry name" value="QUORUM-QUENCHING LACTONASE YTNP-RELATED-RELATED"/>
    <property type="match status" value="1"/>
</dbReference>
<evidence type="ECO:0000256" key="3">
    <source>
        <dbReference type="ARBA" id="ARBA00022801"/>
    </source>
</evidence>
<dbReference type="InterPro" id="IPR001279">
    <property type="entry name" value="Metallo-B-lactamas"/>
</dbReference>
<dbReference type="GO" id="GO:0046872">
    <property type="term" value="F:metal ion binding"/>
    <property type="evidence" value="ECO:0007669"/>
    <property type="project" value="UniProtKB-KW"/>
</dbReference>
<keyword evidence="7" id="KW-1185">Reference proteome</keyword>
<dbReference type="RefSeq" id="WP_014160102.1">
    <property type="nucleotide sequence ID" value="NC_016147.2"/>
</dbReference>
<gene>
    <name evidence="6" type="ordered locus">DSC_06370</name>
</gene>
<keyword evidence="2" id="KW-0479">Metal-binding</keyword>
<keyword evidence="4" id="KW-0862">Zinc</keyword>
<dbReference type="InterPro" id="IPR036866">
    <property type="entry name" value="RibonucZ/Hydroxyglut_hydro"/>
</dbReference>
<proteinExistence type="inferred from homology"/>
<name>G7URP7_PSEUP</name>
<evidence type="ECO:0000256" key="2">
    <source>
        <dbReference type="ARBA" id="ARBA00022723"/>
    </source>
</evidence>
<dbReference type="SMART" id="SM00849">
    <property type="entry name" value="Lactamase_B"/>
    <property type="match status" value="1"/>
</dbReference>
<dbReference type="EMBL" id="CP003093">
    <property type="protein sequence ID" value="AER55925.1"/>
    <property type="molecule type" value="Genomic_DNA"/>
</dbReference>
<organism evidence="6 7">
    <name type="scientific">Pseudoxanthomonas spadix (strain BD-a59)</name>
    <dbReference type="NCBI Taxonomy" id="1045855"/>
    <lineage>
        <taxon>Bacteria</taxon>
        <taxon>Pseudomonadati</taxon>
        <taxon>Pseudomonadota</taxon>
        <taxon>Gammaproteobacteria</taxon>
        <taxon>Lysobacterales</taxon>
        <taxon>Lysobacteraceae</taxon>
        <taxon>Pseudoxanthomonas</taxon>
    </lineage>
</organism>
<evidence type="ECO:0000256" key="1">
    <source>
        <dbReference type="ARBA" id="ARBA00007749"/>
    </source>
</evidence>
<sequence>MKLWSIIGNSQKLDGGAMFGNAPRALWARWAPPDEHNRIDLACRALLATPINGKTVLFETGIGAFFEPNLRQRYGVVEPEHVLLQSLAQAGFSHQDIEVVVLSHLHFDHAGGLLAPWAQGQGPRLLFPNATFLVGARHWQRARAPHPRDRASFIPELPGLLEASGRLELVEGAHARALGQAVRFSYSDGHTPGLMLAEIVGADTDNDGMAHGGVAFCADLIPGRFWVHVPITMGYDRNPELLIDEKRAFLEDALARDVRLFFTHDTDCALAQVTRDEKGRFGTAQEVAELRAQPLAQ</sequence>
<dbReference type="Pfam" id="PF00753">
    <property type="entry name" value="Lactamase_B"/>
    <property type="match status" value="1"/>
</dbReference>
<dbReference type="GO" id="GO:0016787">
    <property type="term" value="F:hydrolase activity"/>
    <property type="evidence" value="ECO:0007669"/>
    <property type="project" value="UniProtKB-KW"/>
</dbReference>
<feature type="domain" description="Metallo-beta-lactamase" evidence="5">
    <location>
        <begin position="42"/>
        <end position="264"/>
    </location>
</feature>
<evidence type="ECO:0000313" key="7">
    <source>
        <dbReference type="Proteomes" id="UP000005870"/>
    </source>
</evidence>
<dbReference type="STRING" id="1045855.DSC_06370"/>
<protein>
    <submittedName>
        <fullName evidence="6">Beta-lactamase</fullName>
    </submittedName>
</protein>
<dbReference type="InterPro" id="IPR051013">
    <property type="entry name" value="MBL_superfamily_lactonases"/>
</dbReference>
<dbReference type="eggNOG" id="COG0491">
    <property type="taxonomic scope" value="Bacteria"/>
</dbReference>
<evidence type="ECO:0000313" key="6">
    <source>
        <dbReference type="EMBL" id="AER55925.1"/>
    </source>
</evidence>
<dbReference type="Proteomes" id="UP000005870">
    <property type="component" value="Chromosome"/>
</dbReference>
<dbReference type="CDD" id="cd16281">
    <property type="entry name" value="metallo-hydrolase-like_MBL-fold"/>
    <property type="match status" value="1"/>
</dbReference>
<dbReference type="KEGG" id="psd:DSC_06370"/>
<reference evidence="6 7" key="1">
    <citation type="journal article" date="2012" name="J. Bacteriol.">
        <title>Complete Genome Sequence of the BTEX-Degrading Bacterium Pseudoxanthomonas spadix BD-a59.</title>
        <authorList>
            <person name="Lee S.H."/>
            <person name="Jin H.M."/>
            <person name="Lee H.J."/>
            <person name="Kim J.M."/>
            <person name="Jeon C.O."/>
        </authorList>
    </citation>
    <scope>NUCLEOTIDE SEQUENCE [LARGE SCALE GENOMIC DNA]</scope>
    <source>
        <strain evidence="6 7">BD-a59</strain>
    </source>
</reference>
<dbReference type="SUPFAM" id="SSF56281">
    <property type="entry name" value="Metallo-hydrolase/oxidoreductase"/>
    <property type="match status" value="1"/>
</dbReference>
<keyword evidence="3" id="KW-0378">Hydrolase</keyword>
<dbReference type="AlphaFoldDB" id="G7URP7"/>